<dbReference type="GO" id="GO:0016020">
    <property type="term" value="C:membrane"/>
    <property type="evidence" value="ECO:0007669"/>
    <property type="project" value="InterPro"/>
</dbReference>
<dbReference type="Gene3D" id="1.10.3060.10">
    <property type="entry name" value="Helical scaffold and wing domains of SecA"/>
    <property type="match status" value="1"/>
</dbReference>
<dbReference type="InterPro" id="IPR036266">
    <property type="entry name" value="SecA_Wing/Scaffold_sf"/>
</dbReference>
<reference evidence="2" key="1">
    <citation type="journal article" date="2014" name="Front. Microbiol.">
        <title>High frequency of phylogenetically diverse reductive dehalogenase-homologous genes in deep subseafloor sedimentary metagenomes.</title>
        <authorList>
            <person name="Kawai M."/>
            <person name="Futagami T."/>
            <person name="Toyoda A."/>
            <person name="Takaki Y."/>
            <person name="Nishi S."/>
            <person name="Hori S."/>
            <person name="Arai W."/>
            <person name="Tsubouchi T."/>
            <person name="Morono Y."/>
            <person name="Uchiyama I."/>
            <person name="Ito T."/>
            <person name="Fujiyama A."/>
            <person name="Inagaki F."/>
            <person name="Takami H."/>
        </authorList>
    </citation>
    <scope>NUCLEOTIDE SEQUENCE</scope>
    <source>
        <strain evidence="2">Expedition CK06-06</strain>
    </source>
</reference>
<protein>
    <recommendedName>
        <fullName evidence="1">SecA Wing/Scaffold domain-containing protein</fullName>
    </recommendedName>
</protein>
<dbReference type="InterPro" id="IPR011116">
    <property type="entry name" value="SecA_Wing/Scaffold"/>
</dbReference>
<dbReference type="GO" id="GO:0006886">
    <property type="term" value="P:intracellular protein transport"/>
    <property type="evidence" value="ECO:0007669"/>
    <property type="project" value="InterPro"/>
</dbReference>
<dbReference type="SUPFAM" id="SSF81886">
    <property type="entry name" value="Helical scaffold and wing domains of SecA"/>
    <property type="match status" value="1"/>
</dbReference>
<accession>X1MK43</accession>
<dbReference type="GO" id="GO:0006605">
    <property type="term" value="P:protein targeting"/>
    <property type="evidence" value="ECO:0007669"/>
    <property type="project" value="InterPro"/>
</dbReference>
<gene>
    <name evidence="2" type="ORF">S06H3_28986</name>
</gene>
<dbReference type="GO" id="GO:0005524">
    <property type="term" value="F:ATP binding"/>
    <property type="evidence" value="ECO:0007669"/>
    <property type="project" value="InterPro"/>
</dbReference>
<dbReference type="PANTHER" id="PTHR30612:SF0">
    <property type="entry name" value="CHLOROPLAST PROTEIN-TRANSPORTING ATPASE"/>
    <property type="match status" value="1"/>
</dbReference>
<sequence>MEEGQAIEHDLLTSAIRRAQKRVEGRNFEIRKRLLEYDLVLAKQREAIYSLRDRFLLPPRDEADSLPMDGLDDYLGELLEEYAEGLIADYANASRPKEEWNLKGLTHELSAALPVSPQTLEGKGPDELRSEVVDCLHRALSRQKEQLGARFPLIARYLILTTVDEAWLSHLYTLRGRKNGFQILSPICPGGTSIRFSKTVISFNSRGI</sequence>
<name>X1MK43_9ZZZZ</name>
<organism evidence="2">
    <name type="scientific">marine sediment metagenome</name>
    <dbReference type="NCBI Taxonomy" id="412755"/>
    <lineage>
        <taxon>unclassified sequences</taxon>
        <taxon>metagenomes</taxon>
        <taxon>ecological metagenomes</taxon>
    </lineage>
</organism>
<dbReference type="GO" id="GO:0017038">
    <property type="term" value="P:protein import"/>
    <property type="evidence" value="ECO:0007669"/>
    <property type="project" value="InterPro"/>
</dbReference>
<dbReference type="Pfam" id="PF07516">
    <property type="entry name" value="SecA_SW"/>
    <property type="match status" value="1"/>
</dbReference>
<evidence type="ECO:0000259" key="1">
    <source>
        <dbReference type="Pfam" id="PF07516"/>
    </source>
</evidence>
<evidence type="ECO:0000313" key="2">
    <source>
        <dbReference type="EMBL" id="GAI31987.1"/>
    </source>
</evidence>
<proteinExistence type="predicted"/>
<dbReference type="InterPro" id="IPR000185">
    <property type="entry name" value="SecA"/>
</dbReference>
<feature type="domain" description="SecA Wing/Scaffold" evidence="1">
    <location>
        <begin position="6"/>
        <end position="175"/>
    </location>
</feature>
<dbReference type="AlphaFoldDB" id="X1MK43"/>
<dbReference type="EMBL" id="BARV01016955">
    <property type="protein sequence ID" value="GAI31987.1"/>
    <property type="molecule type" value="Genomic_DNA"/>
</dbReference>
<comment type="caution">
    <text evidence="2">The sequence shown here is derived from an EMBL/GenBank/DDBJ whole genome shotgun (WGS) entry which is preliminary data.</text>
</comment>
<dbReference type="PANTHER" id="PTHR30612">
    <property type="entry name" value="SECA INNER MEMBRANE COMPONENT OF SEC PROTEIN SECRETION SYSTEM"/>
    <property type="match status" value="1"/>
</dbReference>